<organism evidence="1 2">
    <name type="scientific">Auriscalpium vulgare</name>
    <dbReference type="NCBI Taxonomy" id="40419"/>
    <lineage>
        <taxon>Eukaryota</taxon>
        <taxon>Fungi</taxon>
        <taxon>Dikarya</taxon>
        <taxon>Basidiomycota</taxon>
        <taxon>Agaricomycotina</taxon>
        <taxon>Agaricomycetes</taxon>
        <taxon>Russulales</taxon>
        <taxon>Auriscalpiaceae</taxon>
        <taxon>Auriscalpium</taxon>
    </lineage>
</organism>
<protein>
    <submittedName>
        <fullName evidence="1">Uncharacterized protein</fullName>
    </submittedName>
</protein>
<proteinExistence type="predicted"/>
<dbReference type="Proteomes" id="UP000814033">
    <property type="component" value="Unassembled WGS sequence"/>
</dbReference>
<reference evidence="1" key="1">
    <citation type="submission" date="2021-02" db="EMBL/GenBank/DDBJ databases">
        <authorList>
            <consortium name="DOE Joint Genome Institute"/>
            <person name="Ahrendt S."/>
            <person name="Looney B.P."/>
            <person name="Miyauchi S."/>
            <person name="Morin E."/>
            <person name="Drula E."/>
            <person name="Courty P.E."/>
            <person name="Chicoki N."/>
            <person name="Fauchery L."/>
            <person name="Kohler A."/>
            <person name="Kuo A."/>
            <person name="Labutti K."/>
            <person name="Pangilinan J."/>
            <person name="Lipzen A."/>
            <person name="Riley R."/>
            <person name="Andreopoulos W."/>
            <person name="He G."/>
            <person name="Johnson J."/>
            <person name="Barry K.W."/>
            <person name="Grigoriev I.V."/>
            <person name="Nagy L."/>
            <person name="Hibbett D."/>
            <person name="Henrissat B."/>
            <person name="Matheny P.B."/>
            <person name="Labbe J."/>
            <person name="Martin F."/>
        </authorList>
    </citation>
    <scope>NUCLEOTIDE SEQUENCE</scope>
    <source>
        <strain evidence="1">FP105234-sp</strain>
    </source>
</reference>
<sequence>MATPPAGRDPAVVMFIMAPSAEISLAFDSAGHHRRVWGIEGPVVGLRVDQGNSVVGCLTWAWFSSDNGSEKEVVRFASDPRSLHLMTQETHSFFWVSCSACALLCVAGMISCRQILRW</sequence>
<comment type="caution">
    <text evidence="1">The sequence shown here is derived from an EMBL/GenBank/DDBJ whole genome shotgun (WGS) entry which is preliminary data.</text>
</comment>
<keyword evidence="2" id="KW-1185">Reference proteome</keyword>
<accession>A0ACB8RBF7</accession>
<name>A0ACB8RBF7_9AGAM</name>
<reference evidence="1" key="2">
    <citation type="journal article" date="2022" name="New Phytol.">
        <title>Evolutionary transition to the ectomycorrhizal habit in the genomes of a hyperdiverse lineage of mushroom-forming fungi.</title>
        <authorList>
            <person name="Looney B."/>
            <person name="Miyauchi S."/>
            <person name="Morin E."/>
            <person name="Drula E."/>
            <person name="Courty P.E."/>
            <person name="Kohler A."/>
            <person name="Kuo A."/>
            <person name="LaButti K."/>
            <person name="Pangilinan J."/>
            <person name="Lipzen A."/>
            <person name="Riley R."/>
            <person name="Andreopoulos W."/>
            <person name="He G."/>
            <person name="Johnson J."/>
            <person name="Nolan M."/>
            <person name="Tritt A."/>
            <person name="Barry K.W."/>
            <person name="Grigoriev I.V."/>
            <person name="Nagy L.G."/>
            <person name="Hibbett D."/>
            <person name="Henrissat B."/>
            <person name="Matheny P.B."/>
            <person name="Labbe J."/>
            <person name="Martin F.M."/>
        </authorList>
    </citation>
    <scope>NUCLEOTIDE SEQUENCE</scope>
    <source>
        <strain evidence="1">FP105234-sp</strain>
    </source>
</reference>
<gene>
    <name evidence="1" type="ORF">FA95DRAFT_806104</name>
</gene>
<evidence type="ECO:0000313" key="2">
    <source>
        <dbReference type="Proteomes" id="UP000814033"/>
    </source>
</evidence>
<evidence type="ECO:0000313" key="1">
    <source>
        <dbReference type="EMBL" id="KAI0040898.1"/>
    </source>
</evidence>
<dbReference type="EMBL" id="MU276159">
    <property type="protein sequence ID" value="KAI0040898.1"/>
    <property type="molecule type" value="Genomic_DNA"/>
</dbReference>